<gene>
    <name evidence="6" type="primary">pduO</name>
</gene>
<accession>A0A0H4T7L9</accession>
<comment type="catalytic activity">
    <reaction evidence="4">
        <text>2 cob(II)yrinate a,c diamide + reduced [electron-transfer flavoprotein] + 2 ATP = 2 adenosylcob(III)yrinate a,c-diamide + 2 triphosphate + oxidized [electron-transfer flavoprotein] + 3 H(+)</text>
        <dbReference type="Rhea" id="RHEA:11528"/>
        <dbReference type="Rhea" id="RHEA-COMP:10685"/>
        <dbReference type="Rhea" id="RHEA-COMP:10686"/>
        <dbReference type="ChEBI" id="CHEBI:15378"/>
        <dbReference type="ChEBI" id="CHEBI:18036"/>
        <dbReference type="ChEBI" id="CHEBI:30616"/>
        <dbReference type="ChEBI" id="CHEBI:57692"/>
        <dbReference type="ChEBI" id="CHEBI:58307"/>
        <dbReference type="ChEBI" id="CHEBI:58503"/>
        <dbReference type="ChEBI" id="CHEBI:58537"/>
        <dbReference type="EC" id="2.5.1.17"/>
    </reaction>
</comment>
<protein>
    <recommendedName>
        <fullName evidence="4">Corrinoid adenosyltransferase</fullName>
        <ecNumber evidence="4">2.5.1.17</ecNumber>
    </recommendedName>
    <alternativeName>
        <fullName evidence="4">Cob(II)alamin adenosyltransferase</fullName>
    </alternativeName>
    <alternativeName>
        <fullName evidence="4">Cob(II)yrinic acid a,c-diamide adenosyltransferase</fullName>
    </alternativeName>
    <alternativeName>
        <fullName evidence="4">Cobinamide/cobalamin adenosyltransferase</fullName>
    </alternativeName>
</protein>
<proteinExistence type="inferred from homology"/>
<evidence type="ECO:0000256" key="1">
    <source>
        <dbReference type="ARBA" id="ARBA00022679"/>
    </source>
</evidence>
<name>A0A0H4T7L9_9BACT</name>
<dbReference type="PANTHER" id="PTHR12213">
    <property type="entry name" value="CORRINOID ADENOSYLTRANSFERASE"/>
    <property type="match status" value="1"/>
</dbReference>
<dbReference type="Gene3D" id="1.20.1200.10">
    <property type="entry name" value="Cobalamin adenosyltransferase-like"/>
    <property type="match status" value="1"/>
</dbReference>
<comment type="catalytic activity">
    <reaction evidence="4">
        <text>2 cob(II)alamin + reduced [electron-transfer flavoprotein] + 2 ATP = 2 adenosylcob(III)alamin + 2 triphosphate + oxidized [electron-transfer flavoprotein] + 3 H(+)</text>
        <dbReference type="Rhea" id="RHEA:28671"/>
        <dbReference type="Rhea" id="RHEA-COMP:10685"/>
        <dbReference type="Rhea" id="RHEA-COMP:10686"/>
        <dbReference type="ChEBI" id="CHEBI:15378"/>
        <dbReference type="ChEBI" id="CHEBI:16304"/>
        <dbReference type="ChEBI" id="CHEBI:18036"/>
        <dbReference type="ChEBI" id="CHEBI:18408"/>
        <dbReference type="ChEBI" id="CHEBI:30616"/>
        <dbReference type="ChEBI" id="CHEBI:57692"/>
        <dbReference type="ChEBI" id="CHEBI:58307"/>
        <dbReference type="EC" id="2.5.1.17"/>
    </reaction>
</comment>
<feature type="domain" description="Cobalamin adenosyltransferase-like" evidence="5">
    <location>
        <begin position="2"/>
        <end position="173"/>
    </location>
</feature>
<dbReference type="NCBIfam" id="TIGR00636">
    <property type="entry name" value="PduO_Nterm"/>
    <property type="match status" value="1"/>
</dbReference>
<dbReference type="EMBL" id="KT007000">
    <property type="protein sequence ID" value="AKQ02452.1"/>
    <property type="molecule type" value="Genomic_DNA"/>
</dbReference>
<dbReference type="InterPro" id="IPR036451">
    <property type="entry name" value="CblAdoTrfase-like_sf"/>
</dbReference>
<evidence type="ECO:0000256" key="3">
    <source>
        <dbReference type="ARBA" id="ARBA00022840"/>
    </source>
</evidence>
<reference evidence="6" key="1">
    <citation type="journal article" date="2015" name="ISME J.">
        <title>Aquifer environment selects for microbial species cohorts in sediment and groundwater.</title>
        <authorList>
            <person name="Hug L.A."/>
            <person name="Thomas B.C."/>
            <person name="Brown C.T."/>
            <person name="Frischkorn K.R."/>
            <person name="Williams K.H."/>
            <person name="Tringe S.G."/>
            <person name="Banfield J.F."/>
        </authorList>
    </citation>
    <scope>NUCLEOTIDE SEQUENCE</scope>
</reference>
<sequence length="188" mass="21087">MLYTGKGDKGDTYFFGSKDRVSKASCQTEALGTLDELNSLLGVCRSQADVSNKQSRKKNKQKGISISKILEGVQQNLFIIQAAVAGADKRISQEKIKYAEGIINTIERELPPIKTFFLPGATELSSLIDYARTVARRTEREVVRFSETEKEVAPEILQYLNRLSSLLYALVRFINFKSGIQEIPPTYE</sequence>
<dbReference type="Pfam" id="PF01923">
    <property type="entry name" value="Cob_adeno_trans"/>
    <property type="match status" value="1"/>
</dbReference>
<keyword evidence="2 4" id="KW-0547">Nucleotide-binding</keyword>
<evidence type="ECO:0000259" key="5">
    <source>
        <dbReference type="Pfam" id="PF01923"/>
    </source>
</evidence>
<comment type="similarity">
    <text evidence="4">Belongs to the Cob(I)alamin adenosyltransferase family.</text>
</comment>
<organism evidence="6">
    <name type="scientific">uncultured Parcubacteria bacterium Rifle_16ft_4_minimus_37647</name>
    <dbReference type="NCBI Taxonomy" id="1665140"/>
    <lineage>
        <taxon>Bacteria</taxon>
        <taxon>Candidatus Parcubacteria</taxon>
        <taxon>environmental samples</taxon>
    </lineage>
</organism>
<dbReference type="SUPFAM" id="SSF89028">
    <property type="entry name" value="Cobalamin adenosyltransferase-like"/>
    <property type="match status" value="1"/>
</dbReference>
<dbReference type="PANTHER" id="PTHR12213:SF0">
    <property type="entry name" value="CORRINOID ADENOSYLTRANSFERASE MMAB"/>
    <property type="match status" value="1"/>
</dbReference>
<dbReference type="GO" id="GO:0009236">
    <property type="term" value="P:cobalamin biosynthetic process"/>
    <property type="evidence" value="ECO:0007669"/>
    <property type="project" value="UniProtKB-UniRule"/>
</dbReference>
<evidence type="ECO:0000313" key="6">
    <source>
        <dbReference type="EMBL" id="AKQ02452.1"/>
    </source>
</evidence>
<keyword evidence="4" id="KW-0169">Cobalamin biosynthesis</keyword>
<evidence type="ECO:0000256" key="2">
    <source>
        <dbReference type="ARBA" id="ARBA00022741"/>
    </source>
</evidence>
<evidence type="ECO:0000256" key="4">
    <source>
        <dbReference type="RuleBase" id="RU366026"/>
    </source>
</evidence>
<dbReference type="InterPro" id="IPR016030">
    <property type="entry name" value="CblAdoTrfase-like"/>
</dbReference>
<dbReference type="AlphaFoldDB" id="A0A0H4T7L9"/>
<keyword evidence="3 4" id="KW-0067">ATP-binding</keyword>
<comment type="pathway">
    <text evidence="4">Cofactor biosynthesis; adenosylcobalamin biosynthesis; adenosylcobalamin from cob(II)yrinate a,c-diamide: step 2/7.</text>
</comment>
<dbReference type="GO" id="GO:0008817">
    <property type="term" value="F:corrinoid adenosyltransferase activity"/>
    <property type="evidence" value="ECO:0007669"/>
    <property type="project" value="UniProtKB-UniRule"/>
</dbReference>
<dbReference type="InterPro" id="IPR029499">
    <property type="entry name" value="PduO-typ"/>
</dbReference>
<dbReference type="EC" id="2.5.1.17" evidence="4"/>
<keyword evidence="1 4" id="KW-0808">Transferase</keyword>
<dbReference type="UniPathway" id="UPA00148">
    <property type="reaction ID" value="UER00233"/>
</dbReference>
<dbReference type="GO" id="GO:0005524">
    <property type="term" value="F:ATP binding"/>
    <property type="evidence" value="ECO:0007669"/>
    <property type="project" value="UniProtKB-UniRule"/>
</dbReference>